<feature type="region of interest" description="Disordered" evidence="12">
    <location>
        <begin position="1"/>
        <end position="147"/>
    </location>
</feature>
<dbReference type="InterPro" id="IPR049730">
    <property type="entry name" value="SNF2/RAD54-like_C"/>
</dbReference>
<dbReference type="InterPro" id="IPR000330">
    <property type="entry name" value="SNF2_N"/>
</dbReference>
<keyword evidence="4" id="KW-0547">Nucleotide-binding</keyword>
<reference evidence="15" key="1">
    <citation type="submission" date="2020-11" db="EMBL/GenBank/DDBJ databases">
        <authorList>
            <consortium name="DOE Joint Genome Institute"/>
            <person name="Ahrendt S."/>
            <person name="Riley R."/>
            <person name="Andreopoulos W."/>
            <person name="Labutti K."/>
            <person name="Pangilinan J."/>
            <person name="Ruiz-Duenas F.J."/>
            <person name="Barrasa J.M."/>
            <person name="Sanchez-Garcia M."/>
            <person name="Camarero S."/>
            <person name="Miyauchi S."/>
            <person name="Serrano A."/>
            <person name="Linde D."/>
            <person name="Babiker R."/>
            <person name="Drula E."/>
            <person name="Ayuso-Fernandez I."/>
            <person name="Pacheco R."/>
            <person name="Padilla G."/>
            <person name="Ferreira P."/>
            <person name="Barriuso J."/>
            <person name="Kellner H."/>
            <person name="Castanera R."/>
            <person name="Alfaro M."/>
            <person name="Ramirez L."/>
            <person name="Pisabarro A.G."/>
            <person name="Kuo A."/>
            <person name="Tritt A."/>
            <person name="Lipzen A."/>
            <person name="He G."/>
            <person name="Yan M."/>
            <person name="Ng V."/>
            <person name="Cullen D."/>
            <person name="Martin F."/>
            <person name="Rosso M.-N."/>
            <person name="Henrissat B."/>
            <person name="Hibbett D."/>
            <person name="Martinez A.T."/>
            <person name="Grigoriev I.V."/>
        </authorList>
    </citation>
    <scope>NUCLEOTIDE SEQUENCE</scope>
    <source>
        <strain evidence="15">AH 40177</strain>
    </source>
</reference>
<dbReference type="GO" id="GO:0006338">
    <property type="term" value="P:chromatin remodeling"/>
    <property type="evidence" value="ECO:0007669"/>
    <property type="project" value="TreeGrafter"/>
</dbReference>
<dbReference type="Pfam" id="PF00271">
    <property type="entry name" value="Helicase_C"/>
    <property type="match status" value="1"/>
</dbReference>
<dbReference type="SMART" id="SM00487">
    <property type="entry name" value="DEXDc"/>
    <property type="match status" value="1"/>
</dbReference>
<dbReference type="GO" id="GO:0005524">
    <property type="term" value="F:ATP binding"/>
    <property type="evidence" value="ECO:0007669"/>
    <property type="project" value="UniProtKB-KW"/>
</dbReference>
<dbReference type="Pfam" id="PF00176">
    <property type="entry name" value="SNF2-rel_dom"/>
    <property type="match status" value="1"/>
</dbReference>
<feature type="compositionally biased region" description="Basic and acidic residues" evidence="12">
    <location>
        <begin position="20"/>
        <end position="35"/>
    </location>
</feature>
<dbReference type="PROSITE" id="PS51194">
    <property type="entry name" value="HELICASE_CTER"/>
    <property type="match status" value="1"/>
</dbReference>
<feature type="region of interest" description="Disordered" evidence="12">
    <location>
        <begin position="663"/>
        <end position="763"/>
    </location>
</feature>
<dbReference type="InterPro" id="IPR038718">
    <property type="entry name" value="SNF2-like_sf"/>
</dbReference>
<dbReference type="InterPro" id="IPR014001">
    <property type="entry name" value="Helicase_ATP-bd"/>
</dbReference>
<dbReference type="PANTHER" id="PTHR45685">
    <property type="entry name" value="HELICASE SRCAP-RELATED"/>
    <property type="match status" value="1"/>
</dbReference>
<feature type="compositionally biased region" description="Acidic residues" evidence="12">
    <location>
        <begin position="533"/>
        <end position="554"/>
    </location>
</feature>
<evidence type="ECO:0000256" key="6">
    <source>
        <dbReference type="ARBA" id="ARBA00022806"/>
    </source>
</evidence>
<evidence type="ECO:0000256" key="12">
    <source>
        <dbReference type="SAM" id="MobiDB-lite"/>
    </source>
</evidence>
<dbReference type="PROSITE" id="PS51192">
    <property type="entry name" value="HELICASE_ATP_BIND_1"/>
    <property type="match status" value="1"/>
</dbReference>
<feature type="compositionally biased region" description="Polar residues" evidence="12">
    <location>
        <begin position="663"/>
        <end position="684"/>
    </location>
</feature>
<dbReference type="InterPro" id="IPR001650">
    <property type="entry name" value="Helicase_C-like"/>
</dbReference>
<gene>
    <name evidence="15" type="ORF">BDP27DRAFT_1260089</name>
</gene>
<evidence type="ECO:0000256" key="9">
    <source>
        <dbReference type="ARBA" id="ARBA00023125"/>
    </source>
</evidence>
<dbReference type="PANTHER" id="PTHR45685:SF1">
    <property type="entry name" value="HELICASE SRCAP"/>
    <property type="match status" value="1"/>
</dbReference>
<keyword evidence="6" id="KW-0347">Helicase</keyword>
<dbReference type="FunFam" id="3.40.50.10810:FF:000005">
    <property type="entry name" value="Photoperiod-independent early flowering 1"/>
    <property type="match status" value="1"/>
</dbReference>
<dbReference type="SUPFAM" id="SSF52540">
    <property type="entry name" value="P-loop containing nucleoside triphosphate hydrolases"/>
    <property type="match status" value="2"/>
</dbReference>
<feature type="compositionally biased region" description="Acidic residues" evidence="12">
    <location>
        <begin position="741"/>
        <end position="761"/>
    </location>
</feature>
<name>A0A9P5Q4S5_9AGAR</name>
<evidence type="ECO:0000256" key="11">
    <source>
        <dbReference type="ARBA" id="ARBA00023242"/>
    </source>
</evidence>
<evidence type="ECO:0000313" key="16">
    <source>
        <dbReference type="Proteomes" id="UP000772434"/>
    </source>
</evidence>
<keyword evidence="10" id="KW-0010">Activator</keyword>
<dbReference type="GO" id="GO:0000812">
    <property type="term" value="C:Swr1 complex"/>
    <property type="evidence" value="ECO:0007669"/>
    <property type="project" value="TreeGrafter"/>
</dbReference>
<dbReference type="GO" id="GO:0042393">
    <property type="term" value="F:histone binding"/>
    <property type="evidence" value="ECO:0007669"/>
    <property type="project" value="TreeGrafter"/>
</dbReference>
<feature type="region of interest" description="Disordered" evidence="12">
    <location>
        <begin position="205"/>
        <end position="235"/>
    </location>
</feature>
<dbReference type="GO" id="GO:0016887">
    <property type="term" value="F:ATP hydrolysis activity"/>
    <property type="evidence" value="ECO:0007669"/>
    <property type="project" value="TreeGrafter"/>
</dbReference>
<feature type="region of interest" description="Disordered" evidence="12">
    <location>
        <begin position="1546"/>
        <end position="1570"/>
    </location>
</feature>
<comment type="subcellular location">
    <subcellularLocation>
        <location evidence="1">Nucleus</location>
    </subcellularLocation>
</comment>
<feature type="domain" description="Helicase C-terminal" evidence="14">
    <location>
        <begin position="1326"/>
        <end position="1479"/>
    </location>
</feature>
<accession>A0A9P5Q4S5</accession>
<evidence type="ECO:0000256" key="10">
    <source>
        <dbReference type="ARBA" id="ARBA00023159"/>
    </source>
</evidence>
<keyword evidence="8" id="KW-0156">Chromatin regulator</keyword>
<evidence type="ECO:0000256" key="8">
    <source>
        <dbReference type="ARBA" id="ARBA00022853"/>
    </source>
</evidence>
<evidence type="ECO:0000313" key="15">
    <source>
        <dbReference type="EMBL" id="KAF9073555.1"/>
    </source>
</evidence>
<evidence type="ECO:0000256" key="2">
    <source>
        <dbReference type="ARBA" id="ARBA00009220"/>
    </source>
</evidence>
<comment type="caution">
    <text evidence="15">The sequence shown here is derived from an EMBL/GenBank/DDBJ whole genome shotgun (WGS) entry which is preliminary data.</text>
</comment>
<feature type="region of interest" description="Disordered" evidence="12">
    <location>
        <begin position="513"/>
        <end position="649"/>
    </location>
</feature>
<dbReference type="SMART" id="SM00490">
    <property type="entry name" value="HELICc"/>
    <property type="match status" value="1"/>
</dbReference>
<dbReference type="InterPro" id="IPR027417">
    <property type="entry name" value="P-loop_NTPase"/>
</dbReference>
<feature type="compositionally biased region" description="Basic and acidic residues" evidence="12">
    <location>
        <begin position="1549"/>
        <end position="1562"/>
    </location>
</feature>
<dbReference type="GO" id="GO:0003678">
    <property type="term" value="F:DNA helicase activity"/>
    <property type="evidence" value="ECO:0007669"/>
    <property type="project" value="UniProtKB-EC"/>
</dbReference>
<keyword evidence="16" id="KW-1185">Reference proteome</keyword>
<evidence type="ECO:0000256" key="1">
    <source>
        <dbReference type="ARBA" id="ARBA00004123"/>
    </source>
</evidence>
<sequence length="1592" mass="178498">MSSSSSGRVLRNGRGSGKRGPKDGKDADQNFETKADNPTIFQDYDLPETTTTSVPVAGPSSRTRSAHNAIKSLASITDPSPSVGSNRKEKASILGSRNSRKAALSSLRPPDLPGSSKANGKRRAVDATHEIESGRKTRLRKKAKLDTDDVVEEIDPYMDLASTIARAHTDSAGPPEPKQRRLRVRMPSNDTESISDLASTIVRAHSAAHASSEPKQRRVRLRMPSNDVPPPDSISLRKRKAGFPKLVPRQHYSPSYNLLALPEGASSRNTDYIPTKGKLEYDNQFEPRSFSTPPPVSDYQPSSPIKRIKLIVRRPIPLISSPLQRPPVPKHNYSLSDFLSSYTTDGFEEAPPDVLTERARSQAQLLERAQKLRKEGHLLVDSSVLQLSPAELAQSQRTSSDIWHHCIEDVGVYLELKSEESSGKEITGQISKAMQLYWDDQAVKGEKLKAREERRLKALAKATIKMVTAEWKRAVFHLREQARLRLEAEEVKRGHAHLDAILDQSGQILETQQGDLSRADHSRSHSPGSSALDWDEEEEGEEEEDGEQEDEDEEHSVVGGEGDIGENTSRLYEPPHTRSPSLPPPSPSVLSGFGSISDPLLALLDRSSSPPPSADKDLGNSAATPLDVDLWDGGSSRDSMDVITPPNTLGGDNFQVADLSSTDIGPTSLLNSGFMSESYPSNKRSGPGLTTDPRASGLTAQLSAKPEPTDIDMQSIAPEGAHSPLNVNGTLVRHSTLEDNPPPDDDEGFDDSSQEDQDDDQTPSYLKPYIVAHVNWDPGSKISPPVLLRGVLRPYQLTGLEWLASLHSNNLNGILADEMGLGKTIQTIALLAHLACDRGIWGPHLIIVPTSVLLNWEMEFKKFLPGFKTLCYHGTTKRRKELRQGWNDKYHFNVCITSYTLAIRDAHIFKRKNWHYMILDESHMLKNMNSQRWNTLILFRSMRRLLLTGTPLQNNLTELWALLQFLMSGSKFANLKEFSEWFSNPLEKAIEMGNVHDDEIKQRVSKLHTVLRPYLLRRLKRDVEKELPSKYEHLVLCSLSKRQRFLYDEFMARAHTRDALRSGVYQKIANILMQLRKVCNHPDLFEVRPIITSFAMERSAIADYEIKELLIRRRLLNDDDSESLNLDLLGLAFIHQQNTSLFTTLGARSIVASATMIQLYEDPGPAPPKDVRTIQGFRKYSEWQRRASTVARWSHAAYLNHLRYPRSPIYSSETISLVRSMYEPILPLCCIDTRTTKYIDSIVPAVHKAVLSYEERASEMAGVIDRFAFITPSVVARDVARIALAGLPPNALSDVPLDFDQVVHRSVVKLSIAFPSPSLLQYDCGKLQRLTDLLREKKAGGHRVLLFTQMTKILDILEIYLNFHGYLYLRLDGATSIEDRQYVTERFNKDERIFCFIASSRSGGVGINLTGADTVIFYDSDFNPQMDRQCEDRAHRIGQIRDVHIYRFVSEHTVEEAMLLKANQKRSLDDLVIQKGEFDWRSLFRFDSDEANAEAQRDRSKIDSSLLTKALGEFEDSEDAMAARIAEREKVDMEGADEADFELGAVGAESRRESSHALAEDEHGGEDEGGTTVEYMLAFIGRDPDFFVGWRI</sequence>
<evidence type="ECO:0000256" key="7">
    <source>
        <dbReference type="ARBA" id="ARBA00022840"/>
    </source>
</evidence>
<comment type="similarity">
    <text evidence="2">Belongs to the SNF2/RAD54 helicase family. SWR1 subfamily.</text>
</comment>
<keyword evidence="7" id="KW-0067">ATP-binding</keyword>
<protein>
    <recommendedName>
        <fullName evidence="3">DNA helicase</fullName>
        <ecNumber evidence="3">3.6.4.12</ecNumber>
    </recommendedName>
</protein>
<keyword evidence="11" id="KW-0539">Nucleus</keyword>
<proteinExistence type="inferred from homology"/>
<dbReference type="EC" id="3.6.4.12" evidence="3"/>
<organism evidence="15 16">
    <name type="scientific">Rhodocollybia butyracea</name>
    <dbReference type="NCBI Taxonomy" id="206335"/>
    <lineage>
        <taxon>Eukaryota</taxon>
        <taxon>Fungi</taxon>
        <taxon>Dikarya</taxon>
        <taxon>Basidiomycota</taxon>
        <taxon>Agaricomycotina</taxon>
        <taxon>Agaricomycetes</taxon>
        <taxon>Agaricomycetidae</taxon>
        <taxon>Agaricales</taxon>
        <taxon>Marasmiineae</taxon>
        <taxon>Omphalotaceae</taxon>
        <taxon>Rhodocollybia</taxon>
    </lineage>
</organism>
<dbReference type="Gene3D" id="3.40.50.10810">
    <property type="entry name" value="Tandem AAA-ATPase domain"/>
    <property type="match status" value="1"/>
</dbReference>
<evidence type="ECO:0000256" key="3">
    <source>
        <dbReference type="ARBA" id="ARBA00012551"/>
    </source>
</evidence>
<keyword evidence="9" id="KW-0238">DNA-binding</keyword>
<dbReference type="OrthoDB" id="372624at2759"/>
<evidence type="ECO:0000256" key="4">
    <source>
        <dbReference type="ARBA" id="ARBA00022741"/>
    </source>
</evidence>
<evidence type="ECO:0000259" key="14">
    <source>
        <dbReference type="PROSITE" id="PS51194"/>
    </source>
</evidence>
<keyword evidence="5" id="KW-0378">Hydrolase</keyword>
<feature type="domain" description="Helicase ATP-binding" evidence="13">
    <location>
        <begin position="804"/>
        <end position="969"/>
    </location>
</feature>
<dbReference type="Proteomes" id="UP000772434">
    <property type="component" value="Unassembled WGS sequence"/>
</dbReference>
<dbReference type="CDD" id="cd18793">
    <property type="entry name" value="SF2_C_SNF"/>
    <property type="match status" value="1"/>
</dbReference>
<evidence type="ECO:0000259" key="13">
    <source>
        <dbReference type="PROSITE" id="PS51192"/>
    </source>
</evidence>
<dbReference type="GO" id="GO:0003677">
    <property type="term" value="F:DNA binding"/>
    <property type="evidence" value="ECO:0007669"/>
    <property type="project" value="UniProtKB-KW"/>
</dbReference>
<feature type="compositionally biased region" description="Basic and acidic residues" evidence="12">
    <location>
        <begin position="123"/>
        <end position="135"/>
    </location>
</feature>
<dbReference type="InterPro" id="IPR050520">
    <property type="entry name" value="INO80/SWR1_helicase"/>
</dbReference>
<dbReference type="EMBL" id="JADNRY010000017">
    <property type="protein sequence ID" value="KAF9073555.1"/>
    <property type="molecule type" value="Genomic_DNA"/>
</dbReference>
<evidence type="ECO:0000256" key="5">
    <source>
        <dbReference type="ARBA" id="ARBA00022801"/>
    </source>
</evidence>
<feature type="compositionally biased region" description="Polar residues" evidence="12">
    <location>
        <begin position="74"/>
        <end position="85"/>
    </location>
</feature>
<dbReference type="Gene3D" id="3.40.50.300">
    <property type="entry name" value="P-loop containing nucleotide triphosphate hydrolases"/>
    <property type="match status" value="1"/>
</dbReference>